<dbReference type="SUPFAM" id="SSF48179">
    <property type="entry name" value="6-phosphogluconate dehydrogenase C-terminal domain-like"/>
    <property type="match status" value="1"/>
</dbReference>
<sequence length="438" mass="47918">MHIHVLGFGAIGTLVSHYLRAALDPKHTVSVVHKTAATAIKASHLPGVKLERNGVVRTERGILHVASDPSAYALLKEQEATLHPAAQRETDEPPTQTEPVQQHSAGPIESLIVATKAPEAVSGIRALLPRLSAASTIVLLHNGMGVYEQLIGDVFRNRLHRPHIVVSVNNHGAFVKDFGQVVHTGVGSIELGIMADTHGRDFEGSIDTSLPKEEQKPELNDITPLQRDPDATRYLSLRNTISALTSTTALDVSWRPLADVQLAMHRKLAVNCVINPLTALLACRNGDLFKHPSGRRLAAQICQEISNVFYAEWRREDEASAATDDSTDEDVTFVPSSIAFLPVSRRIVLQNPFPAGLHQQQLLDECARVAELTRANVSSMLVDIRRGRPTEIHCLNGYILKLAKKHRVSVPVTAALIDLIHLRQKIPIDKPVPLLSVL</sequence>
<dbReference type="InterPro" id="IPR050838">
    <property type="entry name" value="Ketopantoate_reductase"/>
</dbReference>
<dbReference type="Pfam" id="PF08546">
    <property type="entry name" value="ApbA_C"/>
    <property type="match status" value="1"/>
</dbReference>
<dbReference type="InterPro" id="IPR013752">
    <property type="entry name" value="KPA_reductase"/>
</dbReference>
<dbReference type="NCBIfam" id="TIGR00745">
    <property type="entry name" value="apbA_panE"/>
    <property type="match status" value="1"/>
</dbReference>
<gene>
    <name evidence="9" type="ORF">C8Q71DRAFT_834029</name>
</gene>
<feature type="domain" description="Ketopantoate reductase C-terminal" evidence="8">
    <location>
        <begin position="259"/>
        <end position="423"/>
    </location>
</feature>
<dbReference type="Proteomes" id="UP000814176">
    <property type="component" value="Unassembled WGS sequence"/>
</dbReference>
<evidence type="ECO:0000259" key="8">
    <source>
        <dbReference type="Pfam" id="PF08546"/>
    </source>
</evidence>
<comment type="caution">
    <text evidence="9">The sequence shown here is derived from an EMBL/GenBank/DDBJ whole genome shotgun (WGS) entry which is preliminary data.</text>
</comment>
<dbReference type="Gene3D" id="3.40.50.720">
    <property type="entry name" value="NAD(P)-binding Rossmann-like Domain"/>
    <property type="match status" value="1"/>
</dbReference>
<evidence type="ECO:0000313" key="9">
    <source>
        <dbReference type="EMBL" id="KAH9836948.1"/>
    </source>
</evidence>
<evidence type="ECO:0000259" key="7">
    <source>
        <dbReference type="Pfam" id="PF02558"/>
    </source>
</evidence>
<dbReference type="InterPro" id="IPR036291">
    <property type="entry name" value="NAD(P)-bd_dom_sf"/>
</dbReference>
<evidence type="ECO:0000256" key="4">
    <source>
        <dbReference type="ARBA" id="ARBA00023002"/>
    </source>
</evidence>
<dbReference type="Pfam" id="PF02558">
    <property type="entry name" value="ApbA"/>
    <property type="match status" value="1"/>
</dbReference>
<dbReference type="EC" id="1.1.1.169" evidence="2"/>
<evidence type="ECO:0000256" key="3">
    <source>
        <dbReference type="ARBA" id="ARBA00022857"/>
    </source>
</evidence>
<feature type="region of interest" description="Disordered" evidence="6">
    <location>
        <begin position="84"/>
        <end position="105"/>
    </location>
</feature>
<dbReference type="InterPro" id="IPR008927">
    <property type="entry name" value="6-PGluconate_DH-like_C_sf"/>
</dbReference>
<reference evidence="9 10" key="1">
    <citation type="journal article" date="2021" name="Environ. Microbiol.">
        <title>Gene family expansions and transcriptome signatures uncover fungal adaptations to wood decay.</title>
        <authorList>
            <person name="Hage H."/>
            <person name="Miyauchi S."/>
            <person name="Viragh M."/>
            <person name="Drula E."/>
            <person name="Min B."/>
            <person name="Chaduli D."/>
            <person name="Navarro D."/>
            <person name="Favel A."/>
            <person name="Norest M."/>
            <person name="Lesage-Meessen L."/>
            <person name="Balint B."/>
            <person name="Merenyi Z."/>
            <person name="de Eugenio L."/>
            <person name="Morin E."/>
            <person name="Martinez A.T."/>
            <person name="Baldrian P."/>
            <person name="Stursova M."/>
            <person name="Martinez M.J."/>
            <person name="Novotny C."/>
            <person name="Magnuson J.K."/>
            <person name="Spatafora J.W."/>
            <person name="Maurice S."/>
            <person name="Pangilinan J."/>
            <person name="Andreopoulos W."/>
            <person name="LaButti K."/>
            <person name="Hundley H."/>
            <person name="Na H."/>
            <person name="Kuo A."/>
            <person name="Barry K."/>
            <person name="Lipzen A."/>
            <person name="Henrissat B."/>
            <person name="Riley R."/>
            <person name="Ahrendt S."/>
            <person name="Nagy L.G."/>
            <person name="Grigoriev I.V."/>
            <person name="Martin F."/>
            <person name="Rosso M.N."/>
        </authorList>
    </citation>
    <scope>NUCLEOTIDE SEQUENCE [LARGE SCALE GENOMIC DNA]</scope>
    <source>
        <strain evidence="9 10">CIRM-BRFM 1785</strain>
    </source>
</reference>
<evidence type="ECO:0000256" key="1">
    <source>
        <dbReference type="ARBA" id="ARBA00007870"/>
    </source>
</evidence>
<dbReference type="GeneID" id="72007137"/>
<comment type="similarity">
    <text evidence="1">Belongs to the ketopantoate reductase family.</text>
</comment>
<proteinExistence type="inferred from homology"/>
<dbReference type="InterPro" id="IPR003710">
    <property type="entry name" value="ApbA"/>
</dbReference>
<evidence type="ECO:0000256" key="5">
    <source>
        <dbReference type="ARBA" id="ARBA00032024"/>
    </source>
</evidence>
<keyword evidence="10" id="KW-1185">Reference proteome</keyword>
<dbReference type="InterPro" id="IPR013328">
    <property type="entry name" value="6PGD_dom2"/>
</dbReference>
<keyword evidence="4" id="KW-0560">Oxidoreductase</keyword>
<accession>A0ABQ8KGH9</accession>
<organism evidence="9 10">
    <name type="scientific">Rhodofomes roseus</name>
    <dbReference type="NCBI Taxonomy" id="34475"/>
    <lineage>
        <taxon>Eukaryota</taxon>
        <taxon>Fungi</taxon>
        <taxon>Dikarya</taxon>
        <taxon>Basidiomycota</taxon>
        <taxon>Agaricomycotina</taxon>
        <taxon>Agaricomycetes</taxon>
        <taxon>Polyporales</taxon>
        <taxon>Rhodofomes</taxon>
    </lineage>
</organism>
<evidence type="ECO:0000313" key="10">
    <source>
        <dbReference type="Proteomes" id="UP000814176"/>
    </source>
</evidence>
<dbReference type="Gene3D" id="1.10.1040.10">
    <property type="entry name" value="N-(1-d-carboxylethyl)-l-norvaline Dehydrogenase, domain 2"/>
    <property type="match status" value="1"/>
</dbReference>
<name>A0ABQ8KGH9_9APHY</name>
<dbReference type="PANTHER" id="PTHR43765">
    <property type="entry name" value="2-DEHYDROPANTOATE 2-REDUCTASE-RELATED"/>
    <property type="match status" value="1"/>
</dbReference>
<evidence type="ECO:0000256" key="6">
    <source>
        <dbReference type="SAM" id="MobiDB-lite"/>
    </source>
</evidence>
<dbReference type="PANTHER" id="PTHR43765:SF2">
    <property type="entry name" value="2-DEHYDROPANTOATE 2-REDUCTASE"/>
    <property type="match status" value="1"/>
</dbReference>
<protein>
    <recommendedName>
        <fullName evidence="2">2-dehydropantoate 2-reductase</fullName>
        <ecNumber evidence="2">1.1.1.169</ecNumber>
    </recommendedName>
    <alternativeName>
        <fullName evidence="5">Ketopantoate reductase</fullName>
    </alternativeName>
</protein>
<dbReference type="EMBL" id="JADCUA010000009">
    <property type="protein sequence ID" value="KAH9836948.1"/>
    <property type="molecule type" value="Genomic_DNA"/>
</dbReference>
<dbReference type="RefSeq" id="XP_047779117.1">
    <property type="nucleotide sequence ID" value="XM_047926405.1"/>
</dbReference>
<feature type="compositionally biased region" description="Polar residues" evidence="6">
    <location>
        <begin position="93"/>
        <end position="104"/>
    </location>
</feature>
<keyword evidence="3" id="KW-0521">NADP</keyword>
<dbReference type="InterPro" id="IPR013332">
    <property type="entry name" value="KPR_N"/>
</dbReference>
<dbReference type="SUPFAM" id="SSF51735">
    <property type="entry name" value="NAD(P)-binding Rossmann-fold domains"/>
    <property type="match status" value="1"/>
</dbReference>
<evidence type="ECO:0000256" key="2">
    <source>
        <dbReference type="ARBA" id="ARBA00013014"/>
    </source>
</evidence>
<feature type="domain" description="Ketopantoate reductase N-terminal" evidence="7">
    <location>
        <begin position="3"/>
        <end position="194"/>
    </location>
</feature>